<reference evidence="3" key="1">
    <citation type="journal article" date="2015" name="PLoS Genet.">
        <title>The dynamic genome and transcriptome of the human fungal pathogen Blastomyces and close relative Emmonsia.</title>
        <authorList>
            <person name="Munoz J.F."/>
            <person name="Gauthier G.M."/>
            <person name="Desjardins C.A."/>
            <person name="Gallo J.E."/>
            <person name="Holder J."/>
            <person name="Sullivan T.D."/>
            <person name="Marty A.J."/>
            <person name="Carmen J.C."/>
            <person name="Chen Z."/>
            <person name="Ding L."/>
            <person name="Gujja S."/>
            <person name="Magrini V."/>
            <person name="Misas E."/>
            <person name="Mitreva M."/>
            <person name="Priest M."/>
            <person name="Saif S."/>
            <person name="Whiston E.A."/>
            <person name="Young S."/>
            <person name="Zeng Q."/>
            <person name="Goldman W.E."/>
            <person name="Mardis E.R."/>
            <person name="Taylor J.W."/>
            <person name="McEwen J.G."/>
            <person name="Clay O.K."/>
            <person name="Klein B.S."/>
            <person name="Cuomo C.A."/>
        </authorList>
    </citation>
    <scope>NUCLEOTIDE SEQUENCE [LARGE SCALE GENOMIC DNA]</scope>
    <source>
        <strain evidence="3">UAMH 139</strain>
    </source>
</reference>
<dbReference type="Proteomes" id="UP000053573">
    <property type="component" value="Unassembled WGS sequence"/>
</dbReference>
<evidence type="ECO:0000313" key="3">
    <source>
        <dbReference type="Proteomes" id="UP000053573"/>
    </source>
</evidence>
<accession>A0A0H1BJ01</accession>
<proteinExistence type="predicted"/>
<organism evidence="2 3">
    <name type="scientific">Blastomyces silverae</name>
    <dbReference type="NCBI Taxonomy" id="2060906"/>
    <lineage>
        <taxon>Eukaryota</taxon>
        <taxon>Fungi</taxon>
        <taxon>Dikarya</taxon>
        <taxon>Ascomycota</taxon>
        <taxon>Pezizomycotina</taxon>
        <taxon>Eurotiomycetes</taxon>
        <taxon>Eurotiomycetidae</taxon>
        <taxon>Onygenales</taxon>
        <taxon>Ajellomycetaceae</taxon>
        <taxon>Blastomyces</taxon>
    </lineage>
</organism>
<dbReference type="GO" id="GO:0050482">
    <property type="term" value="P:arachidonate secretion"/>
    <property type="evidence" value="ECO:0007669"/>
    <property type="project" value="InterPro"/>
</dbReference>
<evidence type="ECO:0008006" key="4">
    <source>
        <dbReference type="Google" id="ProtNLM"/>
    </source>
</evidence>
<dbReference type="InterPro" id="IPR036444">
    <property type="entry name" value="PLipase_A2_dom_sf"/>
</dbReference>
<dbReference type="OrthoDB" id="5120271at2759"/>
<keyword evidence="1" id="KW-0732">Signal</keyword>
<evidence type="ECO:0000313" key="2">
    <source>
        <dbReference type="EMBL" id="KLJ11098.1"/>
    </source>
</evidence>
<sequence>MKATFLLTVCSMGALTLSAPTAAAAKKGGDLSILTTRAETPQQATDRLLLSSTMAQFTAARNAKDPSSLNWESDGCSKAPDKPGFNFLPSCYRHDFGYRNYKAQDRFSKTNKKKIDTLFRGDLYDECAKQKDEEKEENCKDIADIYYWAVSTFGKRDLGDVSLAADF</sequence>
<dbReference type="GO" id="GO:0004623">
    <property type="term" value="F:phospholipase A2 activity"/>
    <property type="evidence" value="ECO:0007669"/>
    <property type="project" value="InterPro"/>
</dbReference>
<dbReference type="EMBL" id="LDEV01001752">
    <property type="protein sequence ID" value="KLJ11098.1"/>
    <property type="molecule type" value="Genomic_DNA"/>
</dbReference>
<dbReference type="Pfam" id="PF09056">
    <property type="entry name" value="Phospholip_A2_3"/>
    <property type="match status" value="1"/>
</dbReference>
<dbReference type="SUPFAM" id="SSF48619">
    <property type="entry name" value="Phospholipase A2, PLA2"/>
    <property type="match status" value="1"/>
</dbReference>
<feature type="signal peptide" evidence="1">
    <location>
        <begin position="1"/>
        <end position="18"/>
    </location>
</feature>
<dbReference type="GO" id="GO:0006644">
    <property type="term" value="P:phospholipid metabolic process"/>
    <property type="evidence" value="ECO:0007669"/>
    <property type="project" value="InterPro"/>
</dbReference>
<dbReference type="InterPro" id="IPR015141">
    <property type="entry name" value="PLipase_A2_prok/fun"/>
</dbReference>
<comment type="caution">
    <text evidence="2">The sequence shown here is derived from an EMBL/GenBank/DDBJ whole genome shotgun (WGS) entry which is preliminary data.</text>
</comment>
<protein>
    <recommendedName>
        <fullName evidence="4">Phospholipase A2</fullName>
    </recommendedName>
</protein>
<gene>
    <name evidence="2" type="ORF">EMPG_13618</name>
</gene>
<keyword evidence="3" id="KW-1185">Reference proteome</keyword>
<evidence type="ECO:0000256" key="1">
    <source>
        <dbReference type="SAM" id="SignalP"/>
    </source>
</evidence>
<feature type="chain" id="PRO_5005199358" description="Phospholipase A2" evidence="1">
    <location>
        <begin position="19"/>
        <end position="167"/>
    </location>
</feature>
<dbReference type="Gene3D" id="1.20.90.10">
    <property type="entry name" value="Phospholipase A2 domain"/>
    <property type="match status" value="1"/>
</dbReference>
<name>A0A0H1BJ01_9EURO</name>
<dbReference type="AlphaFoldDB" id="A0A0H1BJ01"/>